<feature type="transmembrane region" description="Helical" evidence="4">
    <location>
        <begin position="148"/>
        <end position="170"/>
    </location>
</feature>
<feature type="domain" description="HAMP" evidence="5">
    <location>
        <begin position="208"/>
        <end position="230"/>
    </location>
</feature>
<evidence type="ECO:0000256" key="2">
    <source>
        <dbReference type="ARBA" id="ARBA00034247"/>
    </source>
</evidence>
<dbReference type="Pfam" id="PF00990">
    <property type="entry name" value="GGDEF"/>
    <property type="match status" value="1"/>
</dbReference>
<evidence type="ECO:0000259" key="6">
    <source>
        <dbReference type="PROSITE" id="PS50887"/>
    </source>
</evidence>
<name>A0ABW8J5N0_9GAMM</name>
<feature type="coiled-coil region" evidence="3">
    <location>
        <begin position="232"/>
        <end position="263"/>
    </location>
</feature>
<keyword evidence="4" id="KW-0472">Membrane</keyword>
<sequence>MNTQGSNGRHKRVLAKRLAVANVSINLLVTVVITAWMLLGSYRSEVNATRQRLDEIGRTIVPALVGSLWQVNAHEIDDRLDEIGNIPGVDYVRLQSHEELHQRGRPDAHPRVIRTYSLIYSDHQHFDLGTLTVEFGWSPVRQKLQHQAIEIGIATLSLTFFGTLALLLLVQARMTRSLEIMSSYLRMLRVEYLDIPLILPKSKWNRPPDEIDQMAGSINRMREYLAENVAARIRHEAELQSHHEKLEALVRERTAALEEKTRELELQSHTFEKMANTDALTGTCSRRFFIEVSEHVIARCARSKTPLAMLLLDVDHFKSINDVHGHAVGDQVLVGLASTCQAGLREIDLLGRLGGEEFGLLLPEVKMSDALVIAERLRSTLASLAIRIPREDEVRFTVSIGLCMLSDGSDTYETLMAHADSALYGAKEGGRNRVCVFDTTTLMAAR</sequence>
<comment type="caution">
    <text evidence="7">The sequence shown here is derived from an EMBL/GenBank/DDBJ whole genome shotgun (WGS) entry which is preliminary data.</text>
</comment>
<dbReference type="RefSeq" id="WP_404613539.1">
    <property type="nucleotide sequence ID" value="NZ_JADIKK010000008.1"/>
</dbReference>
<dbReference type="CDD" id="cd01949">
    <property type="entry name" value="GGDEF"/>
    <property type="match status" value="1"/>
</dbReference>
<feature type="transmembrane region" description="Helical" evidence="4">
    <location>
        <begin position="20"/>
        <end position="39"/>
    </location>
</feature>
<dbReference type="InterPro" id="IPR000160">
    <property type="entry name" value="GGDEF_dom"/>
</dbReference>
<dbReference type="NCBIfam" id="TIGR00254">
    <property type="entry name" value="GGDEF"/>
    <property type="match status" value="1"/>
</dbReference>
<dbReference type="InterPro" id="IPR043128">
    <property type="entry name" value="Rev_trsase/Diguanyl_cyclase"/>
</dbReference>
<keyword evidence="4" id="KW-0812">Transmembrane</keyword>
<evidence type="ECO:0000256" key="4">
    <source>
        <dbReference type="SAM" id="Phobius"/>
    </source>
</evidence>
<accession>A0ABW8J5N0</accession>
<dbReference type="PROSITE" id="PS50885">
    <property type="entry name" value="HAMP"/>
    <property type="match status" value="1"/>
</dbReference>
<dbReference type="SUPFAM" id="SSF55073">
    <property type="entry name" value="Nucleotide cyclase"/>
    <property type="match status" value="1"/>
</dbReference>
<dbReference type="InterPro" id="IPR003660">
    <property type="entry name" value="HAMP_dom"/>
</dbReference>
<dbReference type="Pfam" id="PF17149">
    <property type="entry name" value="CHASE5"/>
    <property type="match status" value="1"/>
</dbReference>
<evidence type="ECO:0000313" key="8">
    <source>
        <dbReference type="Proteomes" id="UP001620339"/>
    </source>
</evidence>
<keyword evidence="4" id="KW-1133">Transmembrane helix</keyword>
<dbReference type="SMART" id="SM00267">
    <property type="entry name" value="GGDEF"/>
    <property type="match status" value="1"/>
</dbReference>
<reference evidence="7 8" key="1">
    <citation type="submission" date="2020-10" db="EMBL/GenBank/DDBJ databases">
        <title>Phylogeny of dyella-like bacteria.</title>
        <authorList>
            <person name="Fu J."/>
        </authorList>
    </citation>
    <scope>NUCLEOTIDE SEQUENCE [LARGE SCALE GENOMIC DNA]</scope>
    <source>
        <strain evidence="7 8">KACC 19113</strain>
    </source>
</reference>
<gene>
    <name evidence="7" type="ORF">ISP25_09760</name>
</gene>
<organism evidence="7 8">
    <name type="scientific">Rhodanobacter hydrolyticus</name>
    <dbReference type="NCBI Taxonomy" id="2250595"/>
    <lineage>
        <taxon>Bacteria</taxon>
        <taxon>Pseudomonadati</taxon>
        <taxon>Pseudomonadota</taxon>
        <taxon>Gammaproteobacteria</taxon>
        <taxon>Lysobacterales</taxon>
        <taxon>Rhodanobacteraceae</taxon>
        <taxon>Rhodanobacter</taxon>
    </lineage>
</organism>
<dbReference type="InterPro" id="IPR050469">
    <property type="entry name" value="Diguanylate_Cyclase"/>
</dbReference>
<dbReference type="EMBL" id="JADIKK010000008">
    <property type="protein sequence ID" value="MFK2877352.1"/>
    <property type="molecule type" value="Genomic_DNA"/>
</dbReference>
<protein>
    <recommendedName>
        <fullName evidence="1">diguanylate cyclase</fullName>
        <ecNumber evidence="1">2.7.7.65</ecNumber>
    </recommendedName>
</protein>
<evidence type="ECO:0000259" key="5">
    <source>
        <dbReference type="PROSITE" id="PS50885"/>
    </source>
</evidence>
<keyword evidence="8" id="KW-1185">Reference proteome</keyword>
<evidence type="ECO:0000256" key="1">
    <source>
        <dbReference type="ARBA" id="ARBA00012528"/>
    </source>
</evidence>
<dbReference type="InterPro" id="IPR033414">
    <property type="entry name" value="Sensor_dom"/>
</dbReference>
<proteinExistence type="predicted"/>
<dbReference type="Gene3D" id="6.10.340.10">
    <property type="match status" value="1"/>
</dbReference>
<evidence type="ECO:0000313" key="7">
    <source>
        <dbReference type="EMBL" id="MFK2877352.1"/>
    </source>
</evidence>
<dbReference type="EC" id="2.7.7.65" evidence="1"/>
<dbReference type="PANTHER" id="PTHR45138:SF9">
    <property type="entry name" value="DIGUANYLATE CYCLASE DGCM-RELATED"/>
    <property type="match status" value="1"/>
</dbReference>
<keyword evidence="3" id="KW-0175">Coiled coil</keyword>
<dbReference type="Gene3D" id="3.30.70.270">
    <property type="match status" value="1"/>
</dbReference>
<dbReference type="Proteomes" id="UP001620339">
    <property type="component" value="Unassembled WGS sequence"/>
</dbReference>
<dbReference type="PROSITE" id="PS50887">
    <property type="entry name" value="GGDEF"/>
    <property type="match status" value="1"/>
</dbReference>
<evidence type="ECO:0000256" key="3">
    <source>
        <dbReference type="SAM" id="Coils"/>
    </source>
</evidence>
<dbReference type="PANTHER" id="PTHR45138">
    <property type="entry name" value="REGULATORY COMPONENTS OF SENSORY TRANSDUCTION SYSTEM"/>
    <property type="match status" value="1"/>
</dbReference>
<dbReference type="InterPro" id="IPR029787">
    <property type="entry name" value="Nucleotide_cyclase"/>
</dbReference>
<comment type="catalytic activity">
    <reaction evidence="2">
        <text>2 GTP = 3',3'-c-di-GMP + 2 diphosphate</text>
        <dbReference type="Rhea" id="RHEA:24898"/>
        <dbReference type="ChEBI" id="CHEBI:33019"/>
        <dbReference type="ChEBI" id="CHEBI:37565"/>
        <dbReference type="ChEBI" id="CHEBI:58805"/>
        <dbReference type="EC" id="2.7.7.65"/>
    </reaction>
</comment>
<feature type="domain" description="GGDEF" evidence="6">
    <location>
        <begin position="305"/>
        <end position="439"/>
    </location>
</feature>